<evidence type="ECO:0000256" key="2">
    <source>
        <dbReference type="ARBA" id="ARBA00008056"/>
    </source>
</evidence>
<name>A0AAN9SCI3_PSOTE</name>
<dbReference type="Gene3D" id="2.60.120.330">
    <property type="entry name" value="B-lactam Antibiotic, Isopenicillin N Synthase, Chain"/>
    <property type="match status" value="1"/>
</dbReference>
<evidence type="ECO:0000259" key="7">
    <source>
        <dbReference type="PROSITE" id="PS51471"/>
    </source>
</evidence>
<feature type="domain" description="Fe2OG dioxygenase" evidence="7">
    <location>
        <begin position="213"/>
        <end position="312"/>
    </location>
</feature>
<reference evidence="8 9" key="1">
    <citation type="submission" date="2024-01" db="EMBL/GenBank/DDBJ databases">
        <title>The genomes of 5 underutilized Papilionoideae crops provide insights into root nodulation and disease resistanc.</title>
        <authorList>
            <person name="Jiang F."/>
        </authorList>
    </citation>
    <scope>NUCLEOTIDE SEQUENCE [LARGE SCALE GENOMIC DNA]</scope>
    <source>
        <strain evidence="8">DUOXIRENSHENG_FW03</strain>
        <tissue evidence="8">Leaves</tissue>
    </source>
</reference>
<evidence type="ECO:0000256" key="5">
    <source>
        <dbReference type="ARBA" id="ARBA00023004"/>
    </source>
</evidence>
<evidence type="ECO:0000256" key="6">
    <source>
        <dbReference type="RuleBase" id="RU003682"/>
    </source>
</evidence>
<dbReference type="EMBL" id="JAYMYS010000005">
    <property type="protein sequence ID" value="KAK7393422.1"/>
    <property type="molecule type" value="Genomic_DNA"/>
</dbReference>
<evidence type="ECO:0000256" key="4">
    <source>
        <dbReference type="ARBA" id="ARBA00023002"/>
    </source>
</evidence>
<dbReference type="InterPro" id="IPR027443">
    <property type="entry name" value="IPNS-like_sf"/>
</dbReference>
<dbReference type="Proteomes" id="UP001386955">
    <property type="component" value="Unassembled WGS sequence"/>
</dbReference>
<dbReference type="PANTHER" id="PTHR10209">
    <property type="entry name" value="OXIDOREDUCTASE, 2OG-FE II OXYGENASE FAMILY PROTEIN"/>
    <property type="match status" value="1"/>
</dbReference>
<dbReference type="PANTHER" id="PTHR10209:SF714">
    <property type="entry name" value="1-AMINOCYCLOPROPANE-1-CARBOXYLATE OXIDASE HOMOLOG 11-RELATED"/>
    <property type="match status" value="1"/>
</dbReference>
<evidence type="ECO:0000313" key="8">
    <source>
        <dbReference type="EMBL" id="KAK7393422.1"/>
    </source>
</evidence>
<keyword evidence="9" id="KW-1185">Reference proteome</keyword>
<dbReference type="InterPro" id="IPR005123">
    <property type="entry name" value="Oxoglu/Fe-dep_dioxygenase_dom"/>
</dbReference>
<keyword evidence="5 6" id="KW-0408">Iron</keyword>
<accession>A0AAN9SCI3</accession>
<gene>
    <name evidence="8" type="ORF">VNO78_21978</name>
</gene>
<sequence>MDVVDLEGYDMANEVKEFDESKGGVKGLLDSGIVKLPRFMIHPPETRPSATPSNITSSLQIPIIDFTGYDESFGRSKIVREIREASETWGFFQIINHSVPVSVMDGMLRAIREFHDQPTEVKKPWYSRDSNAKIKYFSNSDLFVAKAANWRDTIAFDMLDGRPINPEAYPPVCRDGVMEYQEHMLKMKDIMSELLSEALGLEKEYLRKIECMEAEIMVGNYYPVCPEPELTYGATRHSDPSCLTIVLQDTLGGLQVFHENQLVDIKPLPGALVVNIGDFLQIISNDRFKSVLHQVLAARDGNRVSVACFMYPHPDRKYGPIKEFLTKDNPPKYRDTNTREYLTQYRSKSLDGSKTLPYFRV</sequence>
<dbReference type="GO" id="GO:0046872">
    <property type="term" value="F:metal ion binding"/>
    <property type="evidence" value="ECO:0007669"/>
    <property type="project" value="UniProtKB-KW"/>
</dbReference>
<dbReference type="InterPro" id="IPR044861">
    <property type="entry name" value="IPNS-like_FE2OG_OXY"/>
</dbReference>
<comment type="cofactor">
    <cofactor evidence="1">
        <name>Fe cation</name>
        <dbReference type="ChEBI" id="CHEBI:24875"/>
    </cofactor>
</comment>
<protein>
    <recommendedName>
        <fullName evidence="7">Fe2OG dioxygenase domain-containing protein</fullName>
    </recommendedName>
</protein>
<dbReference type="GO" id="GO:0051213">
    <property type="term" value="F:dioxygenase activity"/>
    <property type="evidence" value="ECO:0007669"/>
    <property type="project" value="UniProtKB-ARBA"/>
</dbReference>
<dbReference type="FunFam" id="2.60.120.330:FF:000005">
    <property type="entry name" value="1-aminocyclopropane-1-carboxylate oxidase homolog 1"/>
    <property type="match status" value="1"/>
</dbReference>
<organism evidence="8 9">
    <name type="scientific">Psophocarpus tetragonolobus</name>
    <name type="common">Winged bean</name>
    <name type="synonym">Dolichos tetragonolobus</name>
    <dbReference type="NCBI Taxonomy" id="3891"/>
    <lineage>
        <taxon>Eukaryota</taxon>
        <taxon>Viridiplantae</taxon>
        <taxon>Streptophyta</taxon>
        <taxon>Embryophyta</taxon>
        <taxon>Tracheophyta</taxon>
        <taxon>Spermatophyta</taxon>
        <taxon>Magnoliopsida</taxon>
        <taxon>eudicotyledons</taxon>
        <taxon>Gunneridae</taxon>
        <taxon>Pentapetalae</taxon>
        <taxon>rosids</taxon>
        <taxon>fabids</taxon>
        <taxon>Fabales</taxon>
        <taxon>Fabaceae</taxon>
        <taxon>Papilionoideae</taxon>
        <taxon>50 kb inversion clade</taxon>
        <taxon>NPAAA clade</taxon>
        <taxon>indigoferoid/millettioid clade</taxon>
        <taxon>Phaseoleae</taxon>
        <taxon>Psophocarpus</taxon>
    </lineage>
</organism>
<evidence type="ECO:0000313" key="9">
    <source>
        <dbReference type="Proteomes" id="UP001386955"/>
    </source>
</evidence>
<comment type="similarity">
    <text evidence="2 6">Belongs to the iron/ascorbate-dependent oxidoreductase family.</text>
</comment>
<keyword evidence="4 6" id="KW-0560">Oxidoreductase</keyword>
<dbReference type="PROSITE" id="PS51471">
    <property type="entry name" value="FE2OG_OXY"/>
    <property type="match status" value="1"/>
</dbReference>
<dbReference type="Pfam" id="PF14226">
    <property type="entry name" value="DIOX_N"/>
    <property type="match status" value="1"/>
</dbReference>
<dbReference type="AlphaFoldDB" id="A0AAN9SCI3"/>
<dbReference type="InterPro" id="IPR026992">
    <property type="entry name" value="DIOX_N"/>
</dbReference>
<dbReference type="SUPFAM" id="SSF51197">
    <property type="entry name" value="Clavaminate synthase-like"/>
    <property type="match status" value="1"/>
</dbReference>
<evidence type="ECO:0000256" key="1">
    <source>
        <dbReference type="ARBA" id="ARBA00001962"/>
    </source>
</evidence>
<dbReference type="Pfam" id="PF03171">
    <property type="entry name" value="2OG-FeII_Oxy"/>
    <property type="match status" value="1"/>
</dbReference>
<evidence type="ECO:0000256" key="3">
    <source>
        <dbReference type="ARBA" id="ARBA00022723"/>
    </source>
</evidence>
<comment type="caution">
    <text evidence="8">The sequence shown here is derived from an EMBL/GenBank/DDBJ whole genome shotgun (WGS) entry which is preliminary data.</text>
</comment>
<keyword evidence="3 6" id="KW-0479">Metal-binding</keyword>
<proteinExistence type="inferred from homology"/>